<dbReference type="RefSeq" id="WP_223999958.1">
    <property type="nucleotide sequence ID" value="NZ_CAJZAF010000003.1"/>
</dbReference>
<protein>
    <recommendedName>
        <fullName evidence="3">SCP domain-containing protein</fullName>
    </recommendedName>
</protein>
<dbReference type="PROSITE" id="PS51257">
    <property type="entry name" value="PROKAR_LIPOPROTEIN"/>
    <property type="match status" value="1"/>
</dbReference>
<dbReference type="Proteomes" id="UP000701702">
    <property type="component" value="Unassembled WGS sequence"/>
</dbReference>
<comment type="caution">
    <text evidence="4">The sequence shown here is derived from an EMBL/GenBank/DDBJ whole genome shotgun (WGS) entry which is preliminary data.</text>
</comment>
<dbReference type="EMBL" id="CAJZAF010000003">
    <property type="protein sequence ID" value="CAG9165707.1"/>
    <property type="molecule type" value="Genomic_DNA"/>
</dbReference>
<proteinExistence type="predicted"/>
<accession>A0ABN7XX48</accession>
<evidence type="ECO:0000259" key="3">
    <source>
        <dbReference type="Pfam" id="PF00188"/>
    </source>
</evidence>
<dbReference type="CDD" id="cd05379">
    <property type="entry name" value="CAP_bacterial"/>
    <property type="match status" value="1"/>
</dbReference>
<dbReference type="InterPro" id="IPR014044">
    <property type="entry name" value="CAP_dom"/>
</dbReference>
<feature type="domain" description="SCP" evidence="3">
    <location>
        <begin position="74"/>
        <end position="177"/>
    </location>
</feature>
<keyword evidence="2" id="KW-0732">Signal</keyword>
<reference evidence="4 5" key="1">
    <citation type="submission" date="2021-08" db="EMBL/GenBank/DDBJ databases">
        <authorList>
            <person name="Peeters C."/>
        </authorList>
    </citation>
    <scope>NUCLEOTIDE SEQUENCE [LARGE SCALE GENOMIC DNA]</scope>
    <source>
        <strain evidence="4 5">LMG 23994</strain>
    </source>
</reference>
<feature type="signal peptide" evidence="2">
    <location>
        <begin position="1"/>
        <end position="20"/>
    </location>
</feature>
<dbReference type="Pfam" id="PF00188">
    <property type="entry name" value="CAP"/>
    <property type="match status" value="1"/>
</dbReference>
<name>A0ABN7XX48_9BURK</name>
<evidence type="ECO:0000313" key="5">
    <source>
        <dbReference type="Proteomes" id="UP000701702"/>
    </source>
</evidence>
<evidence type="ECO:0000256" key="1">
    <source>
        <dbReference type="SAM" id="MobiDB-lite"/>
    </source>
</evidence>
<gene>
    <name evidence="4" type="ORF">LMG23994_00789</name>
</gene>
<sequence>MKCNTILLSAFATAAALSLAACGGGGGDEGGGSTQNPTTPTTPSVPQAPSSVAPATSVPAPTYSAGDARLTAFTALNDYRVKMGVGALKQDTALDVAADNHLTYMKSNSVITHEEIAGKQGFTGVNPYEQGVAAGASKNQWISQAASGSTDCVTVFKNSVYHLQGITSNQETLGVAVRDTYCVLNFGVVTGANGSGYGLPQWGGQQLQTGSVAYSPIDNESVPGTFTATGEQPSPAPDLPSAGHPVMFRVPAPNATDVLTVSSFTLVGPNGSPVAARVLVASAAKTGSIATAIADSYVYAGVAFLLPTQPLTAGTYTATFSGARNGTAISKSWSFTVF</sequence>
<organism evidence="4 5">
    <name type="scientific">Cupriavidus pinatubonensis</name>
    <dbReference type="NCBI Taxonomy" id="248026"/>
    <lineage>
        <taxon>Bacteria</taxon>
        <taxon>Pseudomonadati</taxon>
        <taxon>Pseudomonadota</taxon>
        <taxon>Betaproteobacteria</taxon>
        <taxon>Burkholderiales</taxon>
        <taxon>Burkholderiaceae</taxon>
        <taxon>Cupriavidus</taxon>
    </lineage>
</organism>
<dbReference type="Gene3D" id="3.40.33.10">
    <property type="entry name" value="CAP"/>
    <property type="match status" value="1"/>
</dbReference>
<feature type="chain" id="PRO_5046807296" description="SCP domain-containing protein" evidence="2">
    <location>
        <begin position="21"/>
        <end position="338"/>
    </location>
</feature>
<dbReference type="SUPFAM" id="SSF55797">
    <property type="entry name" value="PR-1-like"/>
    <property type="match status" value="1"/>
</dbReference>
<feature type="region of interest" description="Disordered" evidence="1">
    <location>
        <begin position="26"/>
        <end position="57"/>
    </location>
</feature>
<dbReference type="InterPro" id="IPR035940">
    <property type="entry name" value="CAP_sf"/>
</dbReference>
<feature type="compositionally biased region" description="Low complexity" evidence="1">
    <location>
        <begin position="37"/>
        <end position="57"/>
    </location>
</feature>
<keyword evidence="5" id="KW-1185">Reference proteome</keyword>
<evidence type="ECO:0000313" key="4">
    <source>
        <dbReference type="EMBL" id="CAG9165707.1"/>
    </source>
</evidence>
<evidence type="ECO:0000256" key="2">
    <source>
        <dbReference type="SAM" id="SignalP"/>
    </source>
</evidence>